<comment type="caution">
    <text evidence="2">The sequence shown here is derived from an EMBL/GenBank/DDBJ whole genome shotgun (WGS) entry which is preliminary data.</text>
</comment>
<feature type="region of interest" description="Disordered" evidence="1">
    <location>
        <begin position="83"/>
        <end position="109"/>
    </location>
</feature>
<dbReference type="VEuPathDB" id="FungiDB:SPSK_08106"/>
<feature type="compositionally biased region" description="Low complexity" evidence="1">
    <location>
        <begin position="47"/>
        <end position="56"/>
    </location>
</feature>
<reference evidence="2 3" key="1">
    <citation type="journal article" date="2014" name="BMC Genomics">
        <title>Comparative genomics of the major fungal agents of human and animal Sporotrichosis: Sporothrix schenckii and Sporothrix brasiliensis.</title>
        <authorList>
            <person name="Teixeira M.M."/>
            <person name="de Almeida L.G."/>
            <person name="Kubitschek-Barreira P."/>
            <person name="Alves F.L."/>
            <person name="Kioshima E.S."/>
            <person name="Abadio A.K."/>
            <person name="Fernandes L."/>
            <person name="Derengowski L.S."/>
            <person name="Ferreira K.S."/>
            <person name="Souza R.C."/>
            <person name="Ruiz J.C."/>
            <person name="de Andrade N.C."/>
            <person name="Paes H.C."/>
            <person name="Nicola A.M."/>
            <person name="Albuquerque P."/>
            <person name="Gerber A.L."/>
            <person name="Martins V.P."/>
            <person name="Peconick L.D."/>
            <person name="Neto A.V."/>
            <person name="Chaucanez C.B."/>
            <person name="Silva P.A."/>
            <person name="Cunha O.L."/>
            <person name="de Oliveira F.F."/>
            <person name="dos Santos T.C."/>
            <person name="Barros A.L."/>
            <person name="Soares M.A."/>
            <person name="de Oliveira L.M."/>
            <person name="Marini M.M."/>
            <person name="Villalobos-Duno H."/>
            <person name="Cunha M.M."/>
            <person name="de Hoog S."/>
            <person name="da Silveira J.F."/>
            <person name="Henrissat B."/>
            <person name="Nino-Vega G.A."/>
            <person name="Cisalpino P.S."/>
            <person name="Mora-Montes H.M."/>
            <person name="Almeida S.R."/>
            <person name="Stajich J.E."/>
            <person name="Lopes-Bezerra L.M."/>
            <person name="Vasconcelos A.T."/>
            <person name="Felipe M.S."/>
        </authorList>
    </citation>
    <scope>NUCLEOTIDE SEQUENCE [LARGE SCALE GENOMIC DNA]</scope>
    <source>
        <strain evidence="2 3">1099-18</strain>
    </source>
</reference>
<dbReference type="RefSeq" id="XP_016590761.1">
    <property type="nucleotide sequence ID" value="XM_016734750.1"/>
</dbReference>
<feature type="compositionally biased region" description="Basic residues" evidence="1">
    <location>
        <begin position="99"/>
        <end position="109"/>
    </location>
</feature>
<evidence type="ECO:0000256" key="1">
    <source>
        <dbReference type="SAM" id="MobiDB-lite"/>
    </source>
</evidence>
<organism evidence="2 3">
    <name type="scientific">Sporothrix schenckii 1099-18</name>
    <dbReference type="NCBI Taxonomy" id="1397361"/>
    <lineage>
        <taxon>Eukaryota</taxon>
        <taxon>Fungi</taxon>
        <taxon>Dikarya</taxon>
        <taxon>Ascomycota</taxon>
        <taxon>Pezizomycotina</taxon>
        <taxon>Sordariomycetes</taxon>
        <taxon>Sordariomycetidae</taxon>
        <taxon>Ophiostomatales</taxon>
        <taxon>Ophiostomataceae</taxon>
        <taxon>Sporothrix</taxon>
    </lineage>
</organism>
<dbReference type="AlphaFoldDB" id="A0A0F2MGW9"/>
<evidence type="ECO:0000313" key="3">
    <source>
        <dbReference type="Proteomes" id="UP000033710"/>
    </source>
</evidence>
<dbReference type="EMBL" id="AXCR01000004">
    <property type="protein sequence ID" value="KJR88085.1"/>
    <property type="molecule type" value="Genomic_DNA"/>
</dbReference>
<evidence type="ECO:0000313" key="2">
    <source>
        <dbReference type="EMBL" id="KJR88085.1"/>
    </source>
</evidence>
<proteinExistence type="predicted"/>
<dbReference type="Proteomes" id="UP000033710">
    <property type="component" value="Unassembled WGS sequence"/>
</dbReference>
<feature type="region of interest" description="Disordered" evidence="1">
    <location>
        <begin position="30"/>
        <end position="70"/>
    </location>
</feature>
<reference evidence="2 3" key="2">
    <citation type="journal article" date="2015" name="Eukaryot. Cell">
        <title>Asexual propagation of a virulent clone complex in a human and feline outbreak of sporotrichosis.</title>
        <authorList>
            <person name="Teixeira Mde M."/>
            <person name="Rodrigues A.M."/>
            <person name="Tsui C.K."/>
            <person name="de Almeida L.G."/>
            <person name="Van Diepeningen A.D."/>
            <person name="van den Ende B.G."/>
            <person name="Fernandes G.F."/>
            <person name="Kano R."/>
            <person name="Hamelin R.C."/>
            <person name="Lopes-Bezerra L.M."/>
            <person name="Vasconcelos A.T."/>
            <person name="de Hoog S."/>
            <person name="de Camargo Z.P."/>
            <person name="Felipe M.S."/>
        </authorList>
    </citation>
    <scope>NUCLEOTIDE SEQUENCE [LARGE SCALE GENOMIC DNA]</scope>
    <source>
        <strain evidence="2 3">1099-18</strain>
    </source>
</reference>
<name>A0A0F2MGW9_SPOSC</name>
<dbReference type="GeneID" id="27670027"/>
<protein>
    <submittedName>
        <fullName evidence="2">Uncharacterized protein</fullName>
    </submittedName>
</protein>
<sequence length="109" mass="11556">MPSSALRCGVVSCAGATVQFFAVAPLTTGRSHSRLKAQGSRFQVPGSSSSSRSSARALHEEGGQRWGGVGPLLSSLSTALLQETAERCHRAPTKTSPPIHHHRPRRVES</sequence>
<accession>A0A0F2MGW9</accession>
<gene>
    <name evidence="2" type="ORF">SPSK_08106</name>
</gene>
<dbReference type="KEGG" id="ssck:SPSK_08106"/>